<keyword evidence="15 22" id="KW-0067">ATP-binding</keyword>
<keyword evidence="11 24" id="KW-0732">Signal</keyword>
<keyword evidence="14" id="KW-0418">Kinase</keyword>
<dbReference type="FunFam" id="3.80.10.10:FF:000288">
    <property type="entry name" value="LRR receptor-like serine/threonine-protein kinase EFR"/>
    <property type="match status" value="1"/>
</dbReference>
<dbReference type="InterPro" id="IPR001611">
    <property type="entry name" value="Leu-rich_rpt"/>
</dbReference>
<evidence type="ECO:0000259" key="25">
    <source>
        <dbReference type="PROSITE" id="PS50011"/>
    </source>
</evidence>
<feature type="signal peptide" evidence="24">
    <location>
        <begin position="1"/>
        <end position="34"/>
    </location>
</feature>
<keyword evidence="12" id="KW-0677">Repeat</keyword>
<dbReference type="PRINTS" id="PR00019">
    <property type="entry name" value="LEURICHRPT"/>
</dbReference>
<keyword evidence="27" id="KW-1185">Reference proteome</keyword>
<dbReference type="PROSITE" id="PS51450">
    <property type="entry name" value="LRR"/>
    <property type="match status" value="1"/>
</dbReference>
<proteinExistence type="inferred from homology"/>
<evidence type="ECO:0000256" key="21">
    <source>
        <dbReference type="ARBA" id="ARBA00048679"/>
    </source>
</evidence>
<dbReference type="SMART" id="SM00220">
    <property type="entry name" value="S_TKc"/>
    <property type="match status" value="1"/>
</dbReference>
<keyword evidence="9" id="KW-0808">Transferase</keyword>
<keyword evidence="6" id="KW-0723">Serine/threonine-protein kinase</keyword>
<accession>A0AAW1IMT7</accession>
<keyword evidence="18" id="KW-0675">Receptor</keyword>
<sequence length="1026" mass="111821">MKIIRLMQSIFYHVFPSFSAILLCFFVSSSPVMPQGNETDKLALLDIKAKLIDDPLGVTKGWNDTISTCRWNGVACDQTLQRVVALNLQGLNLQGTVSPYIGNLSFLRDLQLQNNSFSGEIPSEISHLHRLQSLLLNDNSFEGKIPVNLSACSKLTMLKLGHNQLVGRIPSELGSLTNLQYLSLNVNNLTGTIPSSLGNISALNTLYLGVNHLSGKIPENLAELRNLKVLALVENSLSGEVPQEIFNISSLESLDLGVNFFRGTLPSNLGINLPNVHYFSVVNNRFSGSIPNSIANTSSLEFLQLSLNNFVGRVPSLDNLRMLQHLMLEFNYLGTGDASDSIFLFSFTNATMLQILTLNNNNFGGELTKWLCKLPTALTILKIGGNKFSGQILTCVEKLVNLQAIAIWESRLSGTIPEILGKLKNLQLLDLDQNQLSGSLPSSLGNLTTLTNIDLSQNHLLGQIPSSLVNCTNLEELDLSRNNLTGEIPSQIFGISTLVDDLNLSYNRLTGSLPVEGWDLSNLLVLDISGNDISGEIPTSLGTCVALQQLYMQGNMLHGKIPSPLNSLKSLQELDLSRNNLSGQIPDFLASLPLSKLNLSYNNFEGRVPSGGVFDNVSAVSLQGNKGLCGGIRGLELHACPIKRVAHRASKLRLYLPLLLGSLAAVLLVLCIVFYLFRLRKGTKAPASSPSNDSFLTVSYQSLLKATNGFSTQNLVGSGSFGSVYKGILETNATTVAVKVLDLERQGASKSFMAECNVLRNIRHRSLVKVLTACSGVDYRGNDFKALVYEFMVNGSLEDWLRQPAITRDTIEEKMLNLVKRVNIAVDVALALEYLHHHSNPAIVHCDLKPSNILLDGEMNARIGDFGLAKIIAGDANSTASFSSAGIRGTVGYAPPEYGVGNELSTSGDVYSFGILVLDMFSGKRPTDDMVEGSSLRDCVEAALPERLMEILDPVLIQELEMKRGLSRNVLNNEDIFEAIISVLQIGLSCSAELPHKRPDMKEVAVNLASIKRSLLGTYRHFEADF</sequence>
<evidence type="ECO:0000256" key="13">
    <source>
        <dbReference type="ARBA" id="ARBA00022741"/>
    </source>
</evidence>
<dbReference type="EMBL" id="JBDFQZ010000009">
    <property type="protein sequence ID" value="KAK9691136.1"/>
    <property type="molecule type" value="Genomic_DNA"/>
</dbReference>
<dbReference type="Pfam" id="PF00069">
    <property type="entry name" value="Pkinase"/>
    <property type="match status" value="1"/>
</dbReference>
<dbReference type="Pfam" id="PF23598">
    <property type="entry name" value="LRR_14"/>
    <property type="match status" value="1"/>
</dbReference>
<evidence type="ECO:0000256" key="9">
    <source>
        <dbReference type="ARBA" id="ARBA00022679"/>
    </source>
</evidence>
<evidence type="ECO:0000256" key="24">
    <source>
        <dbReference type="SAM" id="SignalP"/>
    </source>
</evidence>
<dbReference type="InterPro" id="IPR000719">
    <property type="entry name" value="Prot_kinase_dom"/>
</dbReference>
<dbReference type="Gene3D" id="3.80.10.10">
    <property type="entry name" value="Ribonuclease Inhibitor"/>
    <property type="match status" value="4"/>
</dbReference>
<dbReference type="Gene3D" id="3.30.200.20">
    <property type="entry name" value="Phosphorylase Kinase, domain 1"/>
    <property type="match status" value="1"/>
</dbReference>
<keyword evidence="17 23" id="KW-0472">Membrane</keyword>
<evidence type="ECO:0000313" key="26">
    <source>
        <dbReference type="EMBL" id="KAK9691136.1"/>
    </source>
</evidence>
<keyword evidence="10 23" id="KW-0812">Transmembrane</keyword>
<dbReference type="SMART" id="SM00365">
    <property type="entry name" value="LRR_SD22"/>
    <property type="match status" value="3"/>
</dbReference>
<evidence type="ECO:0000256" key="22">
    <source>
        <dbReference type="PROSITE-ProRule" id="PRU10141"/>
    </source>
</evidence>
<comment type="catalytic activity">
    <reaction evidence="21">
        <text>L-seryl-[protein] + ATP = O-phospho-L-seryl-[protein] + ADP + H(+)</text>
        <dbReference type="Rhea" id="RHEA:17989"/>
        <dbReference type="Rhea" id="RHEA-COMP:9863"/>
        <dbReference type="Rhea" id="RHEA-COMP:11604"/>
        <dbReference type="ChEBI" id="CHEBI:15378"/>
        <dbReference type="ChEBI" id="CHEBI:29999"/>
        <dbReference type="ChEBI" id="CHEBI:30616"/>
        <dbReference type="ChEBI" id="CHEBI:83421"/>
        <dbReference type="ChEBI" id="CHEBI:456216"/>
        <dbReference type="EC" id="2.7.11.1"/>
    </reaction>
</comment>
<dbReference type="PROSITE" id="PS00107">
    <property type="entry name" value="PROTEIN_KINASE_ATP"/>
    <property type="match status" value="1"/>
</dbReference>
<keyword evidence="7" id="KW-0597">Phosphoprotein</keyword>
<evidence type="ECO:0000256" key="10">
    <source>
        <dbReference type="ARBA" id="ARBA00022692"/>
    </source>
</evidence>
<dbReference type="SUPFAM" id="SSF52058">
    <property type="entry name" value="L domain-like"/>
    <property type="match status" value="2"/>
</dbReference>
<evidence type="ECO:0000256" key="5">
    <source>
        <dbReference type="ARBA" id="ARBA00022475"/>
    </source>
</evidence>
<dbReference type="Pfam" id="PF08263">
    <property type="entry name" value="LRRNT_2"/>
    <property type="match status" value="1"/>
</dbReference>
<comment type="similarity">
    <text evidence="3">Belongs to the protein kinase superfamily. Ser/Thr protein kinase family.</text>
</comment>
<dbReference type="PANTHER" id="PTHR27008:SF577">
    <property type="entry name" value="PROTEIN KINASE DOMAIN-CONTAINING PROTEIN"/>
    <property type="match status" value="1"/>
</dbReference>
<dbReference type="InterPro" id="IPR051809">
    <property type="entry name" value="Plant_receptor-like_S/T_kinase"/>
</dbReference>
<dbReference type="FunFam" id="3.80.10.10:FF:001158">
    <property type="entry name" value="Leucine-rich repeat protein kinase family protein"/>
    <property type="match status" value="1"/>
</dbReference>
<dbReference type="GO" id="GO:0005524">
    <property type="term" value="F:ATP binding"/>
    <property type="evidence" value="ECO:0007669"/>
    <property type="project" value="UniProtKB-UniRule"/>
</dbReference>
<name>A0AAW1IMT7_SAPOF</name>
<protein>
    <recommendedName>
        <fullName evidence="4">non-specific serine/threonine protein kinase</fullName>
        <ecNumber evidence="4">2.7.11.1</ecNumber>
    </recommendedName>
</protein>
<evidence type="ECO:0000256" key="18">
    <source>
        <dbReference type="ARBA" id="ARBA00023170"/>
    </source>
</evidence>
<evidence type="ECO:0000256" key="20">
    <source>
        <dbReference type="ARBA" id="ARBA00047899"/>
    </source>
</evidence>
<feature type="transmembrane region" description="Helical" evidence="23">
    <location>
        <begin position="654"/>
        <end position="677"/>
    </location>
</feature>
<evidence type="ECO:0000256" key="23">
    <source>
        <dbReference type="SAM" id="Phobius"/>
    </source>
</evidence>
<feature type="binding site" evidence="22">
    <location>
        <position position="739"/>
    </location>
    <ligand>
        <name>ATP</name>
        <dbReference type="ChEBI" id="CHEBI:30616"/>
    </ligand>
</feature>
<dbReference type="InterPro" id="IPR055414">
    <property type="entry name" value="LRR_R13L4/SHOC2-like"/>
</dbReference>
<evidence type="ECO:0000256" key="8">
    <source>
        <dbReference type="ARBA" id="ARBA00022614"/>
    </source>
</evidence>
<dbReference type="AlphaFoldDB" id="A0AAW1IMT7"/>
<evidence type="ECO:0000313" key="27">
    <source>
        <dbReference type="Proteomes" id="UP001443914"/>
    </source>
</evidence>
<organism evidence="26 27">
    <name type="scientific">Saponaria officinalis</name>
    <name type="common">Common soapwort</name>
    <name type="synonym">Lychnis saponaria</name>
    <dbReference type="NCBI Taxonomy" id="3572"/>
    <lineage>
        <taxon>Eukaryota</taxon>
        <taxon>Viridiplantae</taxon>
        <taxon>Streptophyta</taxon>
        <taxon>Embryophyta</taxon>
        <taxon>Tracheophyta</taxon>
        <taxon>Spermatophyta</taxon>
        <taxon>Magnoliopsida</taxon>
        <taxon>eudicotyledons</taxon>
        <taxon>Gunneridae</taxon>
        <taxon>Pentapetalae</taxon>
        <taxon>Caryophyllales</taxon>
        <taxon>Caryophyllaceae</taxon>
        <taxon>Caryophylleae</taxon>
        <taxon>Saponaria</taxon>
    </lineage>
</organism>
<evidence type="ECO:0000256" key="16">
    <source>
        <dbReference type="ARBA" id="ARBA00022989"/>
    </source>
</evidence>
<dbReference type="InterPro" id="IPR032675">
    <property type="entry name" value="LRR_dom_sf"/>
</dbReference>
<keyword evidence="8" id="KW-0433">Leucine-rich repeat</keyword>
<evidence type="ECO:0000256" key="2">
    <source>
        <dbReference type="ARBA" id="ARBA00004479"/>
    </source>
</evidence>
<evidence type="ECO:0000256" key="12">
    <source>
        <dbReference type="ARBA" id="ARBA00022737"/>
    </source>
</evidence>
<dbReference type="FunFam" id="1.10.510.10:FF:000358">
    <property type="entry name" value="Putative leucine-rich repeat receptor-like serine/threonine-protein kinase"/>
    <property type="match status" value="1"/>
</dbReference>
<dbReference type="Pfam" id="PF00560">
    <property type="entry name" value="LRR_1"/>
    <property type="match status" value="2"/>
</dbReference>
<dbReference type="GO" id="GO:0004674">
    <property type="term" value="F:protein serine/threonine kinase activity"/>
    <property type="evidence" value="ECO:0007669"/>
    <property type="project" value="UniProtKB-KW"/>
</dbReference>
<evidence type="ECO:0000256" key="6">
    <source>
        <dbReference type="ARBA" id="ARBA00022527"/>
    </source>
</evidence>
<dbReference type="EC" id="2.7.11.1" evidence="4"/>
<evidence type="ECO:0000256" key="11">
    <source>
        <dbReference type="ARBA" id="ARBA00022729"/>
    </source>
</evidence>
<dbReference type="PROSITE" id="PS50011">
    <property type="entry name" value="PROTEIN_KINASE_DOM"/>
    <property type="match status" value="1"/>
</dbReference>
<feature type="domain" description="Protein kinase" evidence="25">
    <location>
        <begin position="710"/>
        <end position="977"/>
    </location>
</feature>
<keyword evidence="16 23" id="KW-1133">Transmembrane helix</keyword>
<keyword evidence="5" id="KW-1003">Cell membrane</keyword>
<dbReference type="PANTHER" id="PTHR27008">
    <property type="entry name" value="OS04G0122200 PROTEIN"/>
    <property type="match status" value="1"/>
</dbReference>
<evidence type="ECO:0000256" key="15">
    <source>
        <dbReference type="ARBA" id="ARBA00022840"/>
    </source>
</evidence>
<evidence type="ECO:0000256" key="17">
    <source>
        <dbReference type="ARBA" id="ARBA00023136"/>
    </source>
</evidence>
<evidence type="ECO:0000256" key="14">
    <source>
        <dbReference type="ARBA" id="ARBA00022777"/>
    </source>
</evidence>
<evidence type="ECO:0000256" key="1">
    <source>
        <dbReference type="ARBA" id="ARBA00004162"/>
    </source>
</evidence>
<dbReference type="InterPro" id="IPR013210">
    <property type="entry name" value="LRR_N_plant-typ"/>
</dbReference>
<evidence type="ECO:0000256" key="3">
    <source>
        <dbReference type="ARBA" id="ARBA00008684"/>
    </source>
</evidence>
<dbReference type="FunFam" id="3.30.200.20:FF:000432">
    <property type="entry name" value="LRR receptor-like serine/threonine-protein kinase EFR"/>
    <property type="match status" value="1"/>
</dbReference>
<feature type="chain" id="PRO_5043598195" description="non-specific serine/threonine protein kinase" evidence="24">
    <location>
        <begin position="35"/>
        <end position="1026"/>
    </location>
</feature>
<reference evidence="26" key="1">
    <citation type="submission" date="2024-03" db="EMBL/GenBank/DDBJ databases">
        <title>WGS assembly of Saponaria officinalis var. Norfolk2.</title>
        <authorList>
            <person name="Jenkins J."/>
            <person name="Shu S."/>
            <person name="Grimwood J."/>
            <person name="Barry K."/>
            <person name="Goodstein D."/>
            <person name="Schmutz J."/>
            <person name="Leebens-Mack J."/>
            <person name="Osbourn A."/>
        </authorList>
    </citation>
    <scope>NUCLEOTIDE SEQUENCE [LARGE SCALE GENOMIC DNA]</scope>
    <source>
        <strain evidence="26">JIC</strain>
    </source>
</reference>
<dbReference type="FunFam" id="3.80.10.10:FF:000101">
    <property type="entry name" value="LRR receptor-like serine/threonine-protein kinase ERECTA"/>
    <property type="match status" value="1"/>
</dbReference>
<dbReference type="InterPro" id="IPR003591">
    <property type="entry name" value="Leu-rich_rpt_typical-subtyp"/>
</dbReference>
<dbReference type="PROSITE" id="PS00108">
    <property type="entry name" value="PROTEIN_KINASE_ST"/>
    <property type="match status" value="1"/>
</dbReference>
<dbReference type="InterPro" id="IPR011009">
    <property type="entry name" value="Kinase-like_dom_sf"/>
</dbReference>
<dbReference type="GO" id="GO:0005886">
    <property type="term" value="C:plasma membrane"/>
    <property type="evidence" value="ECO:0007669"/>
    <property type="project" value="UniProtKB-SubCell"/>
</dbReference>
<dbReference type="Pfam" id="PF12799">
    <property type="entry name" value="LRR_4"/>
    <property type="match status" value="1"/>
</dbReference>
<dbReference type="Proteomes" id="UP001443914">
    <property type="component" value="Unassembled WGS sequence"/>
</dbReference>
<dbReference type="Gene3D" id="1.10.510.10">
    <property type="entry name" value="Transferase(Phosphotransferase) domain 1"/>
    <property type="match status" value="1"/>
</dbReference>
<dbReference type="InterPro" id="IPR008271">
    <property type="entry name" value="Ser/Thr_kinase_AS"/>
</dbReference>
<keyword evidence="19" id="KW-0325">Glycoprotein</keyword>
<comment type="catalytic activity">
    <reaction evidence="20">
        <text>L-threonyl-[protein] + ATP = O-phospho-L-threonyl-[protein] + ADP + H(+)</text>
        <dbReference type="Rhea" id="RHEA:46608"/>
        <dbReference type="Rhea" id="RHEA-COMP:11060"/>
        <dbReference type="Rhea" id="RHEA-COMP:11605"/>
        <dbReference type="ChEBI" id="CHEBI:15378"/>
        <dbReference type="ChEBI" id="CHEBI:30013"/>
        <dbReference type="ChEBI" id="CHEBI:30616"/>
        <dbReference type="ChEBI" id="CHEBI:61977"/>
        <dbReference type="ChEBI" id="CHEBI:456216"/>
        <dbReference type="EC" id="2.7.11.1"/>
    </reaction>
</comment>
<evidence type="ECO:0000256" key="7">
    <source>
        <dbReference type="ARBA" id="ARBA00022553"/>
    </source>
</evidence>
<evidence type="ECO:0000256" key="19">
    <source>
        <dbReference type="ARBA" id="ARBA00023180"/>
    </source>
</evidence>
<evidence type="ECO:0000256" key="4">
    <source>
        <dbReference type="ARBA" id="ARBA00012513"/>
    </source>
</evidence>
<dbReference type="InterPro" id="IPR025875">
    <property type="entry name" value="Leu-rich_rpt_4"/>
</dbReference>
<dbReference type="SUPFAM" id="SSF56112">
    <property type="entry name" value="Protein kinase-like (PK-like)"/>
    <property type="match status" value="1"/>
</dbReference>
<comment type="subcellular location">
    <subcellularLocation>
        <location evidence="1">Cell membrane</location>
        <topology evidence="1">Single-pass membrane protein</topology>
    </subcellularLocation>
    <subcellularLocation>
        <location evidence="2">Membrane</location>
        <topology evidence="2">Single-pass type I membrane protein</topology>
    </subcellularLocation>
</comment>
<dbReference type="Pfam" id="PF13855">
    <property type="entry name" value="LRR_8"/>
    <property type="match status" value="1"/>
</dbReference>
<dbReference type="InterPro" id="IPR017441">
    <property type="entry name" value="Protein_kinase_ATP_BS"/>
</dbReference>
<dbReference type="SMART" id="SM00369">
    <property type="entry name" value="LRR_TYP"/>
    <property type="match status" value="9"/>
</dbReference>
<comment type="caution">
    <text evidence="26">The sequence shown here is derived from an EMBL/GenBank/DDBJ whole genome shotgun (WGS) entry which is preliminary data.</text>
</comment>
<keyword evidence="13 22" id="KW-0547">Nucleotide-binding</keyword>
<gene>
    <name evidence="26" type="ORF">RND81_09G178100</name>
</gene>